<dbReference type="EMBL" id="LAZR01041751">
    <property type="protein sequence ID" value="KKL11203.1"/>
    <property type="molecule type" value="Genomic_DNA"/>
</dbReference>
<comment type="caution">
    <text evidence="1">The sequence shown here is derived from an EMBL/GenBank/DDBJ whole genome shotgun (WGS) entry which is preliminary data.</text>
</comment>
<feature type="non-terminal residue" evidence="1">
    <location>
        <position position="205"/>
    </location>
</feature>
<organism evidence="1">
    <name type="scientific">marine sediment metagenome</name>
    <dbReference type="NCBI Taxonomy" id="412755"/>
    <lineage>
        <taxon>unclassified sequences</taxon>
        <taxon>metagenomes</taxon>
        <taxon>ecological metagenomes</taxon>
    </lineage>
</organism>
<dbReference type="AlphaFoldDB" id="A0A0F9DGV6"/>
<sequence>MGFKTDELLQTLIDAQGPQGLARMAAEHESAIQTAATAALVVRPTVTAAITIWNGENAGGKSLVIDRIFTHNLVSTAIKTYFGLWYCMHLDMAKPTNDITALRGTGDGREADNSMVVVDVAATVLNDGWFPCGREGSISETASTPQGIAEWECRGRLIVPPRLVRKLPCHEVLDKPDPRRLRHSLGRVKVRPRTPVIRRRLFGPP</sequence>
<proteinExistence type="predicted"/>
<evidence type="ECO:0000313" key="1">
    <source>
        <dbReference type="EMBL" id="KKL11203.1"/>
    </source>
</evidence>
<name>A0A0F9DGV6_9ZZZZ</name>
<reference evidence="1" key="1">
    <citation type="journal article" date="2015" name="Nature">
        <title>Complex archaea that bridge the gap between prokaryotes and eukaryotes.</title>
        <authorList>
            <person name="Spang A."/>
            <person name="Saw J.H."/>
            <person name="Jorgensen S.L."/>
            <person name="Zaremba-Niedzwiedzka K."/>
            <person name="Martijn J."/>
            <person name="Lind A.E."/>
            <person name="van Eijk R."/>
            <person name="Schleper C."/>
            <person name="Guy L."/>
            <person name="Ettema T.J."/>
        </authorList>
    </citation>
    <scope>NUCLEOTIDE SEQUENCE</scope>
</reference>
<accession>A0A0F9DGV6</accession>
<protein>
    <submittedName>
        <fullName evidence="1">Uncharacterized protein</fullName>
    </submittedName>
</protein>
<gene>
    <name evidence="1" type="ORF">LCGC14_2548200</name>
</gene>